<feature type="transmembrane region" description="Helical" evidence="1">
    <location>
        <begin position="12"/>
        <end position="31"/>
    </location>
</feature>
<evidence type="ECO:0000256" key="1">
    <source>
        <dbReference type="SAM" id="Phobius"/>
    </source>
</evidence>
<dbReference type="RefSeq" id="WP_242873572.1">
    <property type="nucleotide sequence ID" value="NZ_FNOU01000019.1"/>
</dbReference>
<dbReference type="STRING" id="1528.SAMN04488579_11928"/>
<sequence>MDNECIFKKIMLTLGTIVAGVATGFGVAYLVEKRREEAVGGKLMRVNYRFTKDFDD</sequence>
<proteinExistence type="predicted"/>
<keyword evidence="1" id="KW-1133">Transmembrane helix</keyword>
<gene>
    <name evidence="2" type="ORF">SAMN04488579_11928</name>
</gene>
<keyword evidence="3" id="KW-1185">Reference proteome</keyword>
<accession>A0A1H3HT54</accession>
<organism evidence="2 3">
    <name type="scientific">Eubacterium barkeri</name>
    <name type="common">Clostridium barkeri</name>
    <dbReference type="NCBI Taxonomy" id="1528"/>
    <lineage>
        <taxon>Bacteria</taxon>
        <taxon>Bacillati</taxon>
        <taxon>Bacillota</taxon>
        <taxon>Clostridia</taxon>
        <taxon>Eubacteriales</taxon>
        <taxon>Eubacteriaceae</taxon>
        <taxon>Eubacterium</taxon>
    </lineage>
</organism>
<name>A0A1H3HT54_EUBBA</name>
<evidence type="ECO:0000313" key="3">
    <source>
        <dbReference type="Proteomes" id="UP000199652"/>
    </source>
</evidence>
<evidence type="ECO:0008006" key="4">
    <source>
        <dbReference type="Google" id="ProtNLM"/>
    </source>
</evidence>
<protein>
    <recommendedName>
        <fullName evidence="4">Stress-responsive transcriptional regulator PspC</fullName>
    </recommendedName>
</protein>
<dbReference type="Proteomes" id="UP000199652">
    <property type="component" value="Unassembled WGS sequence"/>
</dbReference>
<keyword evidence="1" id="KW-0812">Transmembrane</keyword>
<dbReference type="AlphaFoldDB" id="A0A1H3HT54"/>
<evidence type="ECO:0000313" key="2">
    <source>
        <dbReference type="EMBL" id="SDY18711.1"/>
    </source>
</evidence>
<dbReference type="EMBL" id="FNOU01000019">
    <property type="protein sequence ID" value="SDY18711.1"/>
    <property type="molecule type" value="Genomic_DNA"/>
</dbReference>
<keyword evidence="1" id="KW-0472">Membrane</keyword>
<reference evidence="3" key="1">
    <citation type="submission" date="2016-10" db="EMBL/GenBank/DDBJ databases">
        <authorList>
            <person name="Varghese N."/>
            <person name="Submissions S."/>
        </authorList>
    </citation>
    <scope>NUCLEOTIDE SEQUENCE [LARGE SCALE GENOMIC DNA]</scope>
    <source>
        <strain evidence="3">VPI 5359</strain>
    </source>
</reference>